<evidence type="ECO:0000256" key="1">
    <source>
        <dbReference type="SAM" id="MobiDB-lite"/>
    </source>
</evidence>
<feature type="region of interest" description="Disordered" evidence="1">
    <location>
        <begin position="223"/>
        <end position="259"/>
    </location>
</feature>
<dbReference type="InterPro" id="IPR041670">
    <property type="entry name" value="Znf-CCHC_6"/>
</dbReference>
<feature type="domain" description="Zinc knuckle" evidence="2">
    <location>
        <begin position="267"/>
        <end position="294"/>
    </location>
</feature>
<dbReference type="PANTHER" id="PTHR47481:SF22">
    <property type="entry name" value="RETROTRANSPOSON GAG DOMAIN-CONTAINING PROTEIN"/>
    <property type="match status" value="1"/>
</dbReference>
<evidence type="ECO:0000313" key="4">
    <source>
        <dbReference type="Proteomes" id="UP000694864"/>
    </source>
</evidence>
<evidence type="ECO:0000313" key="5">
    <source>
        <dbReference type="RefSeq" id="XP_010513467.1"/>
    </source>
</evidence>
<protein>
    <submittedName>
        <fullName evidence="5">Uncharacterized protein LOC104789470</fullName>
    </submittedName>
</protein>
<organism evidence="4 5">
    <name type="scientific">Camelina sativa</name>
    <name type="common">False flax</name>
    <name type="synonym">Myagrum sativum</name>
    <dbReference type="NCBI Taxonomy" id="90675"/>
    <lineage>
        <taxon>Eukaryota</taxon>
        <taxon>Viridiplantae</taxon>
        <taxon>Streptophyta</taxon>
        <taxon>Embryophyta</taxon>
        <taxon>Tracheophyta</taxon>
        <taxon>Spermatophyta</taxon>
        <taxon>Magnoliopsida</taxon>
        <taxon>eudicotyledons</taxon>
        <taxon>Gunneridae</taxon>
        <taxon>Pentapetalae</taxon>
        <taxon>rosids</taxon>
        <taxon>malvids</taxon>
        <taxon>Brassicales</taxon>
        <taxon>Brassicaceae</taxon>
        <taxon>Camelineae</taxon>
        <taxon>Camelina</taxon>
    </lineage>
</organism>
<reference evidence="4" key="1">
    <citation type="journal article" date="2014" name="Nat. Commun.">
        <title>The emerging biofuel crop Camelina sativa retains a highly undifferentiated hexaploid genome structure.</title>
        <authorList>
            <person name="Kagale S."/>
            <person name="Koh C."/>
            <person name="Nixon J."/>
            <person name="Bollina V."/>
            <person name="Clarke W.E."/>
            <person name="Tuteja R."/>
            <person name="Spillane C."/>
            <person name="Robinson S.J."/>
            <person name="Links M.G."/>
            <person name="Clarke C."/>
            <person name="Higgins E.E."/>
            <person name="Huebert T."/>
            <person name="Sharpe A.G."/>
            <person name="Parkin I.A."/>
        </authorList>
    </citation>
    <scope>NUCLEOTIDE SEQUENCE [LARGE SCALE GENOMIC DNA]</scope>
    <source>
        <strain evidence="4">cv. DH55</strain>
    </source>
</reference>
<evidence type="ECO:0000259" key="2">
    <source>
        <dbReference type="Pfam" id="PF15288"/>
    </source>
</evidence>
<feature type="compositionally biased region" description="Low complexity" evidence="1">
    <location>
        <begin position="240"/>
        <end position="251"/>
    </location>
</feature>
<keyword evidence="4" id="KW-1185">Reference proteome</keyword>
<dbReference type="InterPro" id="IPR054722">
    <property type="entry name" value="PolX-like_BBD"/>
</dbReference>
<dbReference type="Pfam" id="PF15288">
    <property type="entry name" value="zf-CCHC_6"/>
    <property type="match status" value="1"/>
</dbReference>
<proteinExistence type="predicted"/>
<feature type="domain" description="Retrovirus-related Pol polyprotein from transposon TNT 1-94-like beta-barrel" evidence="3">
    <location>
        <begin position="320"/>
        <end position="397"/>
    </location>
</feature>
<name>A0ABM0ZBV9_CAMSA</name>
<dbReference type="Pfam" id="PF22936">
    <property type="entry name" value="Pol_BBD"/>
    <property type="match status" value="1"/>
</dbReference>
<dbReference type="PANTHER" id="PTHR47481">
    <property type="match status" value="1"/>
</dbReference>
<dbReference type="Proteomes" id="UP000694864">
    <property type="component" value="Chromosome 5"/>
</dbReference>
<accession>A0ABM0ZBV9</accession>
<dbReference type="Pfam" id="PF14223">
    <property type="entry name" value="Retrotran_gag_2"/>
    <property type="match status" value="1"/>
</dbReference>
<dbReference type="GeneID" id="104789470"/>
<dbReference type="RefSeq" id="XP_010513467.1">
    <property type="nucleotide sequence ID" value="XM_010515165.1"/>
</dbReference>
<evidence type="ECO:0000259" key="3">
    <source>
        <dbReference type="Pfam" id="PF22936"/>
    </source>
</evidence>
<reference evidence="5" key="2">
    <citation type="submission" date="2025-08" db="UniProtKB">
        <authorList>
            <consortium name="RefSeq"/>
        </authorList>
    </citation>
    <scope>IDENTIFICATION</scope>
    <source>
        <tissue evidence="5">Leaf</tissue>
    </source>
</reference>
<sequence>MAAETIDVSQSVLHVNMSNITKLTSTNYLTWKVQVHSLLDGYDLAGFLDGSKPAPAQSTTTNDQVTPNPAYATWRRQDKLIYSGLLGTLCSSIQPLVSSTTSSQSMWKTIASTYASPSWGHIQQLRIQLKQATKGDKSIDDYVQGFLIRFEKLALLGKPVDHQETLEYILEGLPEEYKSVVDPIEGRETPPSISEIVEKLLNREAKLLAAFYSVSKPVPISANVASGPQPYQGKHHPRQQQHWNNNNNNHHSSSRQDYRGARGYQGKCQLCGVFGHSAKRCPQFHMNQSGSSNALLPSPFRPWQPRANLALAPPQSSDPWIMDSGATHHMTSDLHNLSLHHPYQGGDSVTVGDGSALSIKHTGSLSLPSTSRPLTLKNVLCVPKIHKNLISVYRLCNANNVTVEFAPAHLQVKDLKSGVPLLQGKARAELYEWPTYPSPISSFFASSSTKPSMAD</sequence>
<gene>
    <name evidence="5" type="primary">LOC104789470</name>
</gene>